<dbReference type="RefSeq" id="WP_177201551.1">
    <property type="nucleotide sequence ID" value="NZ_FOXO01000001.1"/>
</dbReference>
<sequence>MSNNSEMAILMAAGMGTRMRPLTETKPKPLITVNSKPMIETVIDGLEERGVSKFLVVVGYLGEQFKYLEEKYENLKIVENKDYQTINNISSIRTVAEELITTENDCFICEADLYVSDKKLFAEELNHSCYFGKLVQGHSEDWVFDVNEYGRITRVGKVGDDQFNMVGVAWFKKEDAKLLGQLIKDAYGKAGYEDLFWDDVVNHNLDKLDLAVHEIQSTQITEIDTINELAEVDRSYSAF</sequence>
<keyword evidence="2 4" id="KW-0548">Nucleotidyltransferase</keyword>
<evidence type="ECO:0000259" key="3">
    <source>
        <dbReference type="Pfam" id="PF12804"/>
    </source>
</evidence>
<reference evidence="5" key="1">
    <citation type="submission" date="2016-10" db="EMBL/GenBank/DDBJ databases">
        <authorList>
            <person name="Varghese N."/>
            <person name="Submissions S."/>
        </authorList>
    </citation>
    <scope>NUCLEOTIDE SEQUENCE [LARGE SCALE GENOMIC DNA]</scope>
    <source>
        <strain evidence="5">P18</strain>
    </source>
</reference>
<dbReference type="Pfam" id="PF12804">
    <property type="entry name" value="NTP_transf_3"/>
    <property type="match status" value="1"/>
</dbReference>
<dbReference type="GO" id="GO:0016779">
    <property type="term" value="F:nucleotidyltransferase activity"/>
    <property type="evidence" value="ECO:0007669"/>
    <property type="project" value="UniProtKB-KW"/>
</dbReference>
<dbReference type="PANTHER" id="PTHR43584:SF5">
    <property type="entry name" value="PROTEIN LICC"/>
    <property type="match status" value="1"/>
</dbReference>
<dbReference type="InterPro" id="IPR050065">
    <property type="entry name" value="GlmU-like"/>
</dbReference>
<evidence type="ECO:0000313" key="4">
    <source>
        <dbReference type="EMBL" id="SFP38577.1"/>
    </source>
</evidence>
<evidence type="ECO:0000256" key="1">
    <source>
        <dbReference type="ARBA" id="ARBA00022679"/>
    </source>
</evidence>
<feature type="domain" description="MobA-like NTP transferase" evidence="3">
    <location>
        <begin position="8"/>
        <end position="125"/>
    </location>
</feature>
<dbReference type="PANTHER" id="PTHR43584">
    <property type="entry name" value="NUCLEOTIDYL TRANSFERASE"/>
    <property type="match status" value="1"/>
</dbReference>
<dbReference type="EMBL" id="FOXO01000001">
    <property type="protein sequence ID" value="SFP38577.1"/>
    <property type="molecule type" value="Genomic_DNA"/>
</dbReference>
<name>A0A1I5PXA5_9FIRM</name>
<proteinExistence type="predicted"/>
<keyword evidence="5" id="KW-1185">Reference proteome</keyword>
<dbReference type="AlphaFoldDB" id="A0A1I5PXA5"/>
<dbReference type="InterPro" id="IPR025877">
    <property type="entry name" value="MobA-like_NTP_Trfase"/>
</dbReference>
<organism evidence="4 5">
    <name type="scientific">Butyrivibrio proteoclasticus</name>
    <dbReference type="NCBI Taxonomy" id="43305"/>
    <lineage>
        <taxon>Bacteria</taxon>
        <taxon>Bacillati</taxon>
        <taxon>Bacillota</taxon>
        <taxon>Clostridia</taxon>
        <taxon>Lachnospirales</taxon>
        <taxon>Lachnospiraceae</taxon>
        <taxon>Butyrivibrio</taxon>
    </lineage>
</organism>
<evidence type="ECO:0000313" key="5">
    <source>
        <dbReference type="Proteomes" id="UP000182624"/>
    </source>
</evidence>
<evidence type="ECO:0000256" key="2">
    <source>
        <dbReference type="ARBA" id="ARBA00022695"/>
    </source>
</evidence>
<accession>A0A1I5PXA5</accession>
<dbReference type="Proteomes" id="UP000182624">
    <property type="component" value="Unassembled WGS sequence"/>
</dbReference>
<dbReference type="InterPro" id="IPR029044">
    <property type="entry name" value="Nucleotide-diphossugar_trans"/>
</dbReference>
<dbReference type="SUPFAM" id="SSF53448">
    <property type="entry name" value="Nucleotide-diphospho-sugar transferases"/>
    <property type="match status" value="1"/>
</dbReference>
<gene>
    <name evidence="4" type="ORF">SAMN04487928_101187</name>
</gene>
<keyword evidence="1 4" id="KW-0808">Transferase</keyword>
<dbReference type="Gene3D" id="3.90.550.10">
    <property type="entry name" value="Spore Coat Polysaccharide Biosynthesis Protein SpsA, Chain A"/>
    <property type="match status" value="1"/>
</dbReference>
<dbReference type="CDD" id="cd02523">
    <property type="entry name" value="PC_cytidylyltransferase"/>
    <property type="match status" value="1"/>
</dbReference>
<protein>
    <submittedName>
        <fullName evidence="4">CTP:phosphocholine cytidylyltransferase</fullName>
    </submittedName>
</protein>